<keyword evidence="8" id="KW-1185">Reference proteome</keyword>
<proteinExistence type="inferred from homology"/>
<feature type="coiled-coil region" evidence="5">
    <location>
        <begin position="67"/>
        <end position="213"/>
    </location>
</feature>
<gene>
    <name evidence="7" type="ORF">TD3509T_1755</name>
</gene>
<evidence type="ECO:0000256" key="2">
    <source>
        <dbReference type="ARBA" id="ARBA00009840"/>
    </source>
</evidence>
<evidence type="ECO:0000256" key="4">
    <source>
        <dbReference type="ARBA" id="ARBA00023172"/>
    </source>
</evidence>
<dbReference type="RefSeq" id="WP_101902878.1">
    <property type="nucleotide sequence ID" value="NZ_OZ038524.1"/>
</dbReference>
<evidence type="ECO:0000256" key="3">
    <source>
        <dbReference type="ARBA" id="ARBA00023054"/>
    </source>
</evidence>
<dbReference type="Pfam" id="PF02646">
    <property type="entry name" value="RmuC"/>
    <property type="match status" value="1"/>
</dbReference>
<comment type="similarity">
    <text evidence="2">Belongs to the RmuC family.</text>
</comment>
<comment type="function">
    <text evidence="1">Involved in DNA recombination.</text>
</comment>
<accession>A0ABM9NZ30</accession>
<evidence type="ECO:0000313" key="8">
    <source>
        <dbReference type="Proteomes" id="UP001497514"/>
    </source>
</evidence>
<sequence length="553" mass="63096">MEQTIIYLIVGVLLGAVIGWFIGNLKTNSKINSIKEKTQTAFNLIDKEFDSFKATSKHQQAQQTATISEKEKLITNKENQLKASEENRLFLEKEKATLVANNNSISKILLEKQEFIINLEEQIILKTSENKNLSNELSTKNANFNAAKHTLTQHADTIEKQTSAYDNLKEKFNAINEHLATANAKIVSSNEKLSREKNEIKELRNQFNTEFQNIASQILKENTKSFSEVNESKIKELLNPLNKDIKEFKTKVEDVYNKESKERFSLGEKVKELAEKSEQISQDAINLTNALKGEAKTQGNWGEMILESILEKSGLRKNEEYFMEHELKDENGKAIRSDAEGKKMRPDAVIKYPDNRNVIIDSKVSLNAFTRYIASSDVDTQKQELTAHISAIKNHIVALSTKGYDDYNKSLDFVMMFIPSEPAYIAAMQGDHNLWNYAYDKRILLMNPTNLITSLKLIVDLWKREYQNQNSIAIAERGAKLYDKFVLFIENLEKVGKYIDNAQTSYNTAFKQLSTGNDNLVLQASKLQKLGIKNKKELSKELKNKAANQLEII</sequence>
<evidence type="ECO:0000256" key="6">
    <source>
        <dbReference type="SAM" id="Phobius"/>
    </source>
</evidence>
<dbReference type="PANTHER" id="PTHR30563">
    <property type="entry name" value="DNA RECOMBINATION PROTEIN RMUC"/>
    <property type="match status" value="1"/>
</dbReference>
<evidence type="ECO:0000313" key="7">
    <source>
        <dbReference type="EMBL" id="CAL2084695.1"/>
    </source>
</evidence>
<reference evidence="7 8" key="1">
    <citation type="submission" date="2024-05" db="EMBL/GenBank/DDBJ databases">
        <authorList>
            <person name="Duchaud E."/>
        </authorList>
    </citation>
    <scope>NUCLEOTIDE SEQUENCE [LARGE SCALE GENOMIC DNA]</scope>
    <source>
        <strain evidence="7">Ena-SAMPLE-TAB-13-05-2024-13:56:06:370-140309</strain>
    </source>
</reference>
<dbReference type="EMBL" id="OZ038524">
    <property type="protein sequence ID" value="CAL2084695.1"/>
    <property type="molecule type" value="Genomic_DNA"/>
</dbReference>
<keyword evidence="4" id="KW-0233">DNA recombination</keyword>
<organism evidence="7 8">
    <name type="scientific">Tenacibaculum dicentrarchi</name>
    <dbReference type="NCBI Taxonomy" id="669041"/>
    <lineage>
        <taxon>Bacteria</taxon>
        <taxon>Pseudomonadati</taxon>
        <taxon>Bacteroidota</taxon>
        <taxon>Flavobacteriia</taxon>
        <taxon>Flavobacteriales</taxon>
        <taxon>Flavobacteriaceae</taxon>
        <taxon>Tenacibaculum</taxon>
    </lineage>
</organism>
<keyword evidence="3 5" id="KW-0175">Coiled coil</keyword>
<protein>
    <submittedName>
        <fullName evidence="7">DNA recombination protein RmuC</fullName>
    </submittedName>
</protein>
<dbReference type="PANTHER" id="PTHR30563:SF0">
    <property type="entry name" value="DNA RECOMBINATION PROTEIN RMUC"/>
    <property type="match status" value="1"/>
</dbReference>
<dbReference type="Proteomes" id="UP001497514">
    <property type="component" value="Chromosome"/>
</dbReference>
<evidence type="ECO:0000256" key="5">
    <source>
        <dbReference type="SAM" id="Coils"/>
    </source>
</evidence>
<evidence type="ECO:0000256" key="1">
    <source>
        <dbReference type="ARBA" id="ARBA00003416"/>
    </source>
</evidence>
<feature type="transmembrane region" description="Helical" evidence="6">
    <location>
        <begin position="6"/>
        <end position="25"/>
    </location>
</feature>
<keyword evidence="6" id="KW-0812">Transmembrane</keyword>
<name>A0ABM9NZ30_9FLAO</name>
<keyword evidence="6" id="KW-0472">Membrane</keyword>
<keyword evidence="6" id="KW-1133">Transmembrane helix</keyword>
<dbReference type="InterPro" id="IPR003798">
    <property type="entry name" value="DNA_recombination_RmuC"/>
</dbReference>